<dbReference type="Gene3D" id="3.20.20.70">
    <property type="entry name" value="Aldolase class I"/>
    <property type="match status" value="1"/>
</dbReference>
<comment type="cofactor">
    <cofactor evidence="1">
        <name>[4Fe-4S] cluster</name>
        <dbReference type="ChEBI" id="CHEBI:49883"/>
    </cofactor>
</comment>
<dbReference type="InterPro" id="IPR058240">
    <property type="entry name" value="rSAM_sf"/>
</dbReference>
<evidence type="ECO:0000256" key="3">
    <source>
        <dbReference type="ARBA" id="ARBA00022691"/>
    </source>
</evidence>
<name>X0Z5Y5_9ZZZZ</name>
<comment type="caution">
    <text evidence="7">The sequence shown here is derived from an EMBL/GenBank/DDBJ whole genome shotgun (WGS) entry which is preliminary data.</text>
</comment>
<dbReference type="PANTHER" id="PTHR30352">
    <property type="entry name" value="PYRUVATE FORMATE-LYASE-ACTIVATING ENZYME"/>
    <property type="match status" value="1"/>
</dbReference>
<keyword evidence="5" id="KW-0408">Iron</keyword>
<dbReference type="SUPFAM" id="SSF102114">
    <property type="entry name" value="Radical SAM enzymes"/>
    <property type="match status" value="1"/>
</dbReference>
<evidence type="ECO:0000256" key="1">
    <source>
        <dbReference type="ARBA" id="ARBA00001966"/>
    </source>
</evidence>
<sequence length="117" mass="13093">MAEYAIDVMKSLSKTNPKLYSGFVTNGYMSEAVLKDLIRNGLSSMTVSFKGGKVNMKKNCNANSDYIFENIALAFEKDIHLEIVVLVIPTISDSEEYFNQISQKIANDFSADIPLHF</sequence>
<feature type="non-terminal residue" evidence="7">
    <location>
        <position position="117"/>
    </location>
</feature>
<organism evidence="7">
    <name type="scientific">marine sediment metagenome</name>
    <dbReference type="NCBI Taxonomy" id="412755"/>
    <lineage>
        <taxon>unclassified sequences</taxon>
        <taxon>metagenomes</taxon>
        <taxon>ecological metagenomes</taxon>
    </lineage>
</organism>
<keyword evidence="2" id="KW-0004">4Fe-4S</keyword>
<evidence type="ECO:0008006" key="8">
    <source>
        <dbReference type="Google" id="ProtNLM"/>
    </source>
</evidence>
<keyword evidence="4" id="KW-0479">Metal-binding</keyword>
<dbReference type="PANTHER" id="PTHR30352:SF5">
    <property type="entry name" value="PYRUVATE FORMATE-LYASE 1-ACTIVATING ENZYME"/>
    <property type="match status" value="1"/>
</dbReference>
<dbReference type="GO" id="GO:0051539">
    <property type="term" value="F:4 iron, 4 sulfur cluster binding"/>
    <property type="evidence" value="ECO:0007669"/>
    <property type="project" value="UniProtKB-KW"/>
</dbReference>
<dbReference type="EMBL" id="BART01007291">
    <property type="protein sequence ID" value="GAG55813.1"/>
    <property type="molecule type" value="Genomic_DNA"/>
</dbReference>
<proteinExistence type="predicted"/>
<evidence type="ECO:0000256" key="2">
    <source>
        <dbReference type="ARBA" id="ARBA00022485"/>
    </source>
</evidence>
<protein>
    <recommendedName>
        <fullName evidence="8">Radical SAM core domain-containing protein</fullName>
    </recommendedName>
</protein>
<dbReference type="InterPro" id="IPR034457">
    <property type="entry name" value="Organic_radical-activating"/>
</dbReference>
<evidence type="ECO:0000313" key="7">
    <source>
        <dbReference type="EMBL" id="GAG55813.1"/>
    </source>
</evidence>
<keyword evidence="6" id="KW-0411">Iron-sulfur</keyword>
<evidence type="ECO:0000256" key="4">
    <source>
        <dbReference type="ARBA" id="ARBA00022723"/>
    </source>
</evidence>
<reference evidence="7" key="1">
    <citation type="journal article" date="2014" name="Front. Microbiol.">
        <title>High frequency of phylogenetically diverse reductive dehalogenase-homologous genes in deep subseafloor sedimentary metagenomes.</title>
        <authorList>
            <person name="Kawai M."/>
            <person name="Futagami T."/>
            <person name="Toyoda A."/>
            <person name="Takaki Y."/>
            <person name="Nishi S."/>
            <person name="Hori S."/>
            <person name="Arai W."/>
            <person name="Tsubouchi T."/>
            <person name="Morono Y."/>
            <person name="Uchiyama I."/>
            <person name="Ito T."/>
            <person name="Fujiyama A."/>
            <person name="Inagaki F."/>
            <person name="Takami H."/>
        </authorList>
    </citation>
    <scope>NUCLEOTIDE SEQUENCE</scope>
    <source>
        <strain evidence="7">Expedition CK06-06</strain>
    </source>
</reference>
<dbReference type="InterPro" id="IPR013785">
    <property type="entry name" value="Aldolase_TIM"/>
</dbReference>
<dbReference type="GO" id="GO:0046872">
    <property type="term" value="F:metal ion binding"/>
    <property type="evidence" value="ECO:0007669"/>
    <property type="project" value="UniProtKB-KW"/>
</dbReference>
<evidence type="ECO:0000256" key="6">
    <source>
        <dbReference type="ARBA" id="ARBA00023014"/>
    </source>
</evidence>
<dbReference type="AlphaFoldDB" id="X0Z5Y5"/>
<accession>X0Z5Y5</accession>
<gene>
    <name evidence="7" type="ORF">S01H4_16616</name>
</gene>
<evidence type="ECO:0000256" key="5">
    <source>
        <dbReference type="ARBA" id="ARBA00023004"/>
    </source>
</evidence>
<keyword evidence="3" id="KW-0949">S-adenosyl-L-methionine</keyword>